<sequence>MRETAAGKQKIPPPAELPGPVRTTMESLFNDSFANVKLLPTGTTAHAGDGEVIYFDPQTYDDRSVEGLVRIAQKLHGVVQNRLQASPHAGAHPTASAQPSRAQLAQELPKLKEALIKEDHQKLSVLSHLKQGANQRDSRRRHFAMQKDRRFLNRPVGTPVIPRRPGAHGRPV</sequence>
<evidence type="ECO:0000256" key="1">
    <source>
        <dbReference type="SAM" id="MobiDB-lite"/>
    </source>
</evidence>
<protein>
    <submittedName>
        <fullName evidence="2">Uncharacterized protein</fullName>
    </submittedName>
</protein>
<comment type="caution">
    <text evidence="2">The sequence shown here is derived from an EMBL/GenBank/DDBJ whole genome shotgun (WGS) entry which is preliminary data.</text>
</comment>
<keyword evidence="3" id="KW-1185">Reference proteome</keyword>
<reference evidence="2 3" key="1">
    <citation type="journal article" date="2014" name="Nature">
        <title>An environmental bacterial taxon with a large and distinct metabolic repertoire.</title>
        <authorList>
            <person name="Wilson M.C."/>
            <person name="Mori T."/>
            <person name="Ruckert C."/>
            <person name="Uria A.R."/>
            <person name="Helf M.J."/>
            <person name="Takada K."/>
            <person name="Gernert C."/>
            <person name="Steffens U.A."/>
            <person name="Heycke N."/>
            <person name="Schmitt S."/>
            <person name="Rinke C."/>
            <person name="Helfrich E.J."/>
            <person name="Brachmann A.O."/>
            <person name="Gurgui C."/>
            <person name="Wakimoto T."/>
            <person name="Kracht M."/>
            <person name="Crusemann M."/>
            <person name="Hentschel U."/>
            <person name="Abe I."/>
            <person name="Matsunaga S."/>
            <person name="Kalinowski J."/>
            <person name="Takeyama H."/>
            <person name="Piel J."/>
        </authorList>
    </citation>
    <scope>NUCLEOTIDE SEQUENCE [LARGE SCALE GENOMIC DNA]</scope>
    <source>
        <strain evidence="3">TSY1</strain>
    </source>
</reference>
<gene>
    <name evidence="2" type="ORF">ETSY1_31485</name>
</gene>
<dbReference type="EMBL" id="AZHW01000941">
    <property type="protein sequence ID" value="ETW95230.1"/>
    <property type="molecule type" value="Genomic_DNA"/>
</dbReference>
<name>W4LBX3_ENTF1</name>
<proteinExistence type="predicted"/>
<dbReference type="HOGENOM" id="CLU_1552463_0_0_7"/>
<feature type="region of interest" description="Disordered" evidence="1">
    <location>
        <begin position="1"/>
        <end position="20"/>
    </location>
</feature>
<organism evidence="2 3">
    <name type="scientific">Entotheonella factor</name>
    <dbReference type="NCBI Taxonomy" id="1429438"/>
    <lineage>
        <taxon>Bacteria</taxon>
        <taxon>Pseudomonadati</taxon>
        <taxon>Nitrospinota/Tectimicrobiota group</taxon>
        <taxon>Candidatus Tectimicrobiota</taxon>
        <taxon>Candidatus Entotheonellia</taxon>
        <taxon>Candidatus Entotheonellales</taxon>
        <taxon>Candidatus Entotheonellaceae</taxon>
        <taxon>Candidatus Entotheonella</taxon>
    </lineage>
</organism>
<dbReference type="Proteomes" id="UP000019141">
    <property type="component" value="Unassembled WGS sequence"/>
</dbReference>
<evidence type="ECO:0000313" key="2">
    <source>
        <dbReference type="EMBL" id="ETW95230.1"/>
    </source>
</evidence>
<dbReference type="AlphaFoldDB" id="W4LBX3"/>
<accession>W4LBX3</accession>
<evidence type="ECO:0000313" key="3">
    <source>
        <dbReference type="Proteomes" id="UP000019141"/>
    </source>
</evidence>